<dbReference type="PROSITE" id="PS50928">
    <property type="entry name" value="ABC_TM1"/>
    <property type="match status" value="1"/>
</dbReference>
<dbReference type="SUPFAM" id="SSF161098">
    <property type="entry name" value="MetI-like"/>
    <property type="match status" value="1"/>
</dbReference>
<reference evidence="10 11" key="1">
    <citation type="submission" date="2021-07" db="EMBL/GenBank/DDBJ databases">
        <authorList>
            <person name="So Y."/>
        </authorList>
    </citation>
    <scope>NUCLEOTIDE SEQUENCE [LARGE SCALE GENOMIC DNA]</scope>
    <source>
        <strain evidence="10 11">HJA6</strain>
    </source>
</reference>
<evidence type="ECO:0000256" key="7">
    <source>
        <dbReference type="ARBA" id="ARBA00023136"/>
    </source>
</evidence>
<keyword evidence="7 8" id="KW-0472">Membrane</keyword>
<gene>
    <name evidence="10" type="ORF">KPL78_15745</name>
</gene>
<accession>A0ABS7AAI1</accession>
<dbReference type="RefSeq" id="WP_219763923.1">
    <property type="nucleotide sequence ID" value="NZ_JAHYBZ010000005.1"/>
</dbReference>
<dbReference type="InterPro" id="IPR035906">
    <property type="entry name" value="MetI-like_sf"/>
</dbReference>
<dbReference type="PANTHER" id="PTHR43357">
    <property type="entry name" value="INNER MEMBRANE ABC TRANSPORTER PERMEASE PROTEIN YDCV"/>
    <property type="match status" value="1"/>
</dbReference>
<comment type="caution">
    <text evidence="10">The sequence shown here is derived from an EMBL/GenBank/DDBJ whole genome shotgun (WGS) entry which is preliminary data.</text>
</comment>
<keyword evidence="4" id="KW-0997">Cell inner membrane</keyword>
<dbReference type="Proteomes" id="UP001196565">
    <property type="component" value="Unassembled WGS sequence"/>
</dbReference>
<keyword evidence="3" id="KW-1003">Cell membrane</keyword>
<evidence type="ECO:0000256" key="4">
    <source>
        <dbReference type="ARBA" id="ARBA00022519"/>
    </source>
</evidence>
<dbReference type="EMBL" id="JAHYBZ010000005">
    <property type="protein sequence ID" value="MBW6399314.1"/>
    <property type="molecule type" value="Genomic_DNA"/>
</dbReference>
<evidence type="ECO:0000313" key="10">
    <source>
        <dbReference type="EMBL" id="MBW6399314.1"/>
    </source>
</evidence>
<name>A0ABS7AAI1_9PROT</name>
<dbReference type="InterPro" id="IPR000515">
    <property type="entry name" value="MetI-like"/>
</dbReference>
<evidence type="ECO:0000256" key="6">
    <source>
        <dbReference type="ARBA" id="ARBA00022989"/>
    </source>
</evidence>
<dbReference type="CDD" id="cd06261">
    <property type="entry name" value="TM_PBP2"/>
    <property type="match status" value="1"/>
</dbReference>
<sequence>MIGLMQRVSFRSLIIGSYIFLLAPLICVVVVSFNAEPVQQFPPRSWSLRWYAHALQLESFRNGAVISFALAVAAGLLATPIGVLAAIGLHRSHWRGKSALEAIFLAPLIVPGIVTGISLLIALAALDVREAPLRLLLGHTVAILPYSIRTVLASLARLDPALEEAAETLGASGLRSFRYILLPLIRPGILAGLVFGLILSFDDVSVSLFLVDARTTTLPLAIMSYLEYSFDPSIAAISSMLIAVTLGLAVLLERSFGLKRLLAG</sequence>
<keyword evidence="11" id="KW-1185">Reference proteome</keyword>
<feature type="transmembrane region" description="Helical" evidence="8">
    <location>
        <begin position="65"/>
        <end position="90"/>
    </location>
</feature>
<comment type="similarity">
    <text evidence="8">Belongs to the binding-protein-dependent transport system permease family.</text>
</comment>
<comment type="subcellular location">
    <subcellularLocation>
        <location evidence="1">Cell inner membrane</location>
        <topology evidence="1">Multi-pass membrane protein</topology>
    </subcellularLocation>
    <subcellularLocation>
        <location evidence="8">Cell membrane</location>
        <topology evidence="8">Multi-pass membrane protein</topology>
    </subcellularLocation>
</comment>
<evidence type="ECO:0000256" key="2">
    <source>
        <dbReference type="ARBA" id="ARBA00022448"/>
    </source>
</evidence>
<keyword evidence="2 8" id="KW-0813">Transport</keyword>
<evidence type="ECO:0000256" key="8">
    <source>
        <dbReference type="RuleBase" id="RU363032"/>
    </source>
</evidence>
<organism evidence="10 11">
    <name type="scientific">Roseomonas alba</name>
    <dbReference type="NCBI Taxonomy" id="2846776"/>
    <lineage>
        <taxon>Bacteria</taxon>
        <taxon>Pseudomonadati</taxon>
        <taxon>Pseudomonadota</taxon>
        <taxon>Alphaproteobacteria</taxon>
        <taxon>Acetobacterales</taxon>
        <taxon>Roseomonadaceae</taxon>
        <taxon>Roseomonas</taxon>
    </lineage>
</organism>
<evidence type="ECO:0000313" key="11">
    <source>
        <dbReference type="Proteomes" id="UP001196565"/>
    </source>
</evidence>
<feature type="transmembrane region" description="Helical" evidence="8">
    <location>
        <begin position="12"/>
        <end position="33"/>
    </location>
</feature>
<proteinExistence type="inferred from homology"/>
<evidence type="ECO:0000256" key="1">
    <source>
        <dbReference type="ARBA" id="ARBA00004429"/>
    </source>
</evidence>
<evidence type="ECO:0000256" key="5">
    <source>
        <dbReference type="ARBA" id="ARBA00022692"/>
    </source>
</evidence>
<keyword evidence="5 8" id="KW-0812">Transmembrane</keyword>
<feature type="transmembrane region" description="Helical" evidence="8">
    <location>
        <begin position="136"/>
        <end position="158"/>
    </location>
</feature>
<feature type="transmembrane region" description="Helical" evidence="8">
    <location>
        <begin position="179"/>
        <end position="201"/>
    </location>
</feature>
<feature type="transmembrane region" description="Helical" evidence="8">
    <location>
        <begin position="102"/>
        <end position="124"/>
    </location>
</feature>
<protein>
    <submittedName>
        <fullName evidence="10">ABC transporter permease</fullName>
    </submittedName>
</protein>
<dbReference type="PANTHER" id="PTHR43357:SF4">
    <property type="entry name" value="INNER MEMBRANE ABC TRANSPORTER PERMEASE PROTEIN YDCV"/>
    <property type="match status" value="1"/>
</dbReference>
<dbReference type="Gene3D" id="1.10.3720.10">
    <property type="entry name" value="MetI-like"/>
    <property type="match status" value="1"/>
</dbReference>
<feature type="transmembrane region" description="Helical" evidence="8">
    <location>
        <begin position="233"/>
        <end position="252"/>
    </location>
</feature>
<evidence type="ECO:0000256" key="3">
    <source>
        <dbReference type="ARBA" id="ARBA00022475"/>
    </source>
</evidence>
<keyword evidence="6 8" id="KW-1133">Transmembrane helix</keyword>
<feature type="domain" description="ABC transmembrane type-1" evidence="9">
    <location>
        <begin position="64"/>
        <end position="252"/>
    </location>
</feature>
<dbReference type="Pfam" id="PF00528">
    <property type="entry name" value="BPD_transp_1"/>
    <property type="match status" value="1"/>
</dbReference>
<evidence type="ECO:0000259" key="9">
    <source>
        <dbReference type="PROSITE" id="PS50928"/>
    </source>
</evidence>